<dbReference type="SUPFAM" id="SSF46785">
    <property type="entry name" value="Winged helix' DNA-binding domain"/>
    <property type="match status" value="1"/>
</dbReference>
<dbReference type="GO" id="GO:0003700">
    <property type="term" value="F:DNA-binding transcription factor activity"/>
    <property type="evidence" value="ECO:0007669"/>
    <property type="project" value="InterPro"/>
</dbReference>
<dbReference type="InterPro" id="IPR036390">
    <property type="entry name" value="WH_DNA-bd_sf"/>
</dbReference>
<evidence type="ECO:0000256" key="1">
    <source>
        <dbReference type="ARBA" id="ARBA00023015"/>
    </source>
</evidence>
<name>A0A0B6AN24_PRIM2</name>
<keyword evidence="2 4" id="KW-0238">DNA-binding</keyword>
<dbReference type="SMART" id="SM00347">
    <property type="entry name" value="HTH_MARR"/>
    <property type="match status" value="1"/>
</dbReference>
<dbReference type="Proteomes" id="UP000031829">
    <property type="component" value="Chromosome"/>
</dbReference>
<dbReference type="GeneID" id="93641275"/>
<reference evidence="4 5" key="1">
    <citation type="journal article" date="2015" name="Genome Announc.">
        <title>Complete genome sequences for 35 biothreat assay-relevant bacillus species.</title>
        <authorList>
            <person name="Johnson S.L."/>
            <person name="Daligault H.E."/>
            <person name="Davenport K.W."/>
            <person name="Jaissle J."/>
            <person name="Frey K.G."/>
            <person name="Ladner J.T."/>
            <person name="Broomall S.M."/>
            <person name="Bishop-Lilly K.A."/>
            <person name="Bruce D.C."/>
            <person name="Gibbons H.S."/>
            <person name="Coyne S.R."/>
            <person name="Lo C.C."/>
            <person name="Meincke L."/>
            <person name="Munk A.C."/>
            <person name="Koroleva G.I."/>
            <person name="Rosenzweig C.N."/>
            <person name="Palacios G.F."/>
            <person name="Redden C.L."/>
            <person name="Minogue T.D."/>
            <person name="Chain P.S."/>
        </authorList>
    </citation>
    <scope>NUCLEOTIDE SEQUENCE [LARGE SCALE GENOMIC DNA]</scope>
    <source>
        <strain evidence="5">ATCC 14581 / DSM 32 / JCM 2506 / NBRC 15308 / NCIMB 9376 / NCTC 10342 / NRRL B-14308 / VKM B-512</strain>
    </source>
</reference>
<keyword evidence="3" id="KW-0804">Transcription</keyword>
<dbReference type="InterPro" id="IPR000835">
    <property type="entry name" value="HTH_MarR-typ"/>
</dbReference>
<dbReference type="PRINTS" id="PR00598">
    <property type="entry name" value="HTHMARR"/>
</dbReference>
<dbReference type="EMBL" id="CP009920">
    <property type="protein sequence ID" value="AJI22477.1"/>
    <property type="molecule type" value="Genomic_DNA"/>
</dbReference>
<evidence type="ECO:0000256" key="2">
    <source>
        <dbReference type="ARBA" id="ARBA00023125"/>
    </source>
</evidence>
<evidence type="ECO:0000313" key="5">
    <source>
        <dbReference type="Proteomes" id="UP000031829"/>
    </source>
</evidence>
<organism evidence="4 5">
    <name type="scientific">Priestia megaterium (strain ATCC 14581 / DSM 32 / CCUG 1817 / JCM 2506 / NBRC 15308 / NCIMB 9376 / NCTC 10342 / NRRL B-14308 / VKM B-512 / Ford 19)</name>
    <name type="common">Bacillus megaterium</name>
    <dbReference type="NCBI Taxonomy" id="1348623"/>
    <lineage>
        <taxon>Bacteria</taxon>
        <taxon>Bacillati</taxon>
        <taxon>Bacillota</taxon>
        <taxon>Bacilli</taxon>
        <taxon>Bacillales</taxon>
        <taxon>Bacillaceae</taxon>
        <taxon>Priestia</taxon>
    </lineage>
</organism>
<dbReference type="Gene3D" id="1.10.10.10">
    <property type="entry name" value="Winged helix-like DNA-binding domain superfamily/Winged helix DNA-binding domain"/>
    <property type="match status" value="1"/>
</dbReference>
<evidence type="ECO:0000256" key="3">
    <source>
        <dbReference type="ARBA" id="ARBA00023163"/>
    </source>
</evidence>
<dbReference type="AlphaFoldDB" id="A0A0B6AN24"/>
<dbReference type="RefSeq" id="WP_013055628.1">
    <property type="nucleotide sequence ID" value="NZ_BCVB01000007.1"/>
</dbReference>
<proteinExistence type="predicted"/>
<dbReference type="PROSITE" id="PS50995">
    <property type="entry name" value="HTH_MARR_2"/>
    <property type="match status" value="1"/>
</dbReference>
<dbReference type="HOGENOM" id="CLU_083287_27_4_9"/>
<dbReference type="PANTHER" id="PTHR42756:SF1">
    <property type="entry name" value="TRANSCRIPTIONAL REPRESSOR OF EMRAB OPERON"/>
    <property type="match status" value="1"/>
</dbReference>
<keyword evidence="1" id="KW-0805">Transcription regulation</keyword>
<accession>A0A0B6AN24</accession>
<dbReference type="InterPro" id="IPR036388">
    <property type="entry name" value="WH-like_DNA-bd_sf"/>
</dbReference>
<dbReference type="KEGG" id="bmeg:BG04_3213"/>
<dbReference type="PANTHER" id="PTHR42756">
    <property type="entry name" value="TRANSCRIPTIONAL REGULATOR, MARR"/>
    <property type="match status" value="1"/>
</dbReference>
<evidence type="ECO:0000313" key="4">
    <source>
        <dbReference type="EMBL" id="AJI22477.1"/>
    </source>
</evidence>
<dbReference type="Pfam" id="PF01047">
    <property type="entry name" value="MarR"/>
    <property type="match status" value="1"/>
</dbReference>
<dbReference type="GO" id="GO:0003677">
    <property type="term" value="F:DNA binding"/>
    <property type="evidence" value="ECO:0007669"/>
    <property type="project" value="UniProtKB-KW"/>
</dbReference>
<protein>
    <submittedName>
        <fullName evidence="4">Winged helix DNA-binding domain protein</fullName>
    </submittedName>
</protein>
<gene>
    <name evidence="4" type="ORF">BG04_3213</name>
</gene>
<sequence length="141" mass="16426">MEQLTFIEEVQRISISLNKKVMTEIKERLLSQGITPFQYHILLIIGKCSHIGVTKLAEEMRVKPSAITPVINRLIDLELVSRYHSKEDRRKVNIELTAKGEQVIEEANEIVQKMIAHFFSCYEPKDQEQFLKLFKKLDANI</sequence>